<dbReference type="RefSeq" id="XP_016594862.1">
    <property type="nucleotide sequence ID" value="XM_016748020.1"/>
</dbReference>
<dbReference type="HOGENOM" id="CLU_000288_34_23_1"/>
<dbReference type="InterPro" id="IPR002110">
    <property type="entry name" value="Ankyrin_rpt"/>
</dbReference>
<keyword evidence="1" id="KW-0677">Repeat</keyword>
<keyword evidence="2" id="KW-0040">ANK repeat</keyword>
<evidence type="ECO:0000313" key="5">
    <source>
        <dbReference type="EMBL" id="KGO52093.1"/>
    </source>
</evidence>
<comment type="caution">
    <text evidence="5">The sequence shown here is derived from an EMBL/GenBank/DDBJ whole genome shotgun (WGS) entry which is preliminary data.</text>
</comment>
<dbReference type="GeneID" id="27683441"/>
<keyword evidence="6" id="KW-1185">Reference proteome</keyword>
<dbReference type="Proteomes" id="UP000030143">
    <property type="component" value="Unassembled WGS sequence"/>
</dbReference>
<dbReference type="Gene3D" id="1.25.40.20">
    <property type="entry name" value="Ankyrin repeat-containing domain"/>
    <property type="match status" value="2"/>
</dbReference>
<proteinExistence type="predicted"/>
<evidence type="ECO:0000259" key="3">
    <source>
        <dbReference type="Pfam" id="PF22939"/>
    </source>
</evidence>
<feature type="domain" description="Nephrocystin 3-like N-terminal" evidence="4">
    <location>
        <begin position="218"/>
        <end position="379"/>
    </location>
</feature>
<dbReference type="SUPFAM" id="SSF48403">
    <property type="entry name" value="Ankyrin repeat"/>
    <property type="match status" value="1"/>
</dbReference>
<feature type="domain" description="GPI inositol-deacylase winged helix" evidence="3">
    <location>
        <begin position="496"/>
        <end position="568"/>
    </location>
</feature>
<dbReference type="SUPFAM" id="SSF52540">
    <property type="entry name" value="P-loop containing nucleoside triphosphate hydrolases"/>
    <property type="match status" value="1"/>
</dbReference>
<gene>
    <name evidence="5" type="ORF">PEX2_107520</name>
</gene>
<dbReference type="PROSITE" id="PS50088">
    <property type="entry name" value="ANK_REPEAT"/>
    <property type="match status" value="2"/>
</dbReference>
<dbReference type="Pfam" id="PF24883">
    <property type="entry name" value="NPHP3_N"/>
    <property type="match status" value="1"/>
</dbReference>
<dbReference type="InterPro" id="IPR056884">
    <property type="entry name" value="NPHP3-like_N"/>
</dbReference>
<evidence type="ECO:0000256" key="1">
    <source>
        <dbReference type="ARBA" id="ARBA00022737"/>
    </source>
</evidence>
<dbReference type="PANTHER" id="PTHR10039:SF15">
    <property type="entry name" value="NACHT DOMAIN-CONTAINING PROTEIN"/>
    <property type="match status" value="1"/>
</dbReference>
<dbReference type="VEuPathDB" id="FungiDB:PEXP_107830"/>
<feature type="repeat" description="ANK" evidence="2">
    <location>
        <begin position="838"/>
        <end position="870"/>
    </location>
</feature>
<sequence length="904" mass="100682">MDPLSLSLGIAGVLPLIASAVLTSKKYVQTVRSARTSIAALIFELEALGSTVEDLQDLLKGETLKGSAVRFHGSSVLLTCSAACEAKLRALCKTLDQESKGKARRLLWPFTEKEHQKTIQDIRNFTNWMQFALSVDGCRILSQTSNDVLKLMGQQLEQFNTIQTLEADTLRILDLVQEQTHTIQVNSKRETRREILNWISSLKHHRKHQLIQASRAQNTGTWILKKKEFIQWRDGSSPSNVLMCHGIQGSGKTNLASIIIDDLLDSRSSETSPVAFFYFDHQDQSTQGTSAVLCCILRQLLEQLPEIPSPVAELYEKSGHQGQMPLHECERLLTGLVSGHRCAYLVFDGLDESEHRKSFVQSIQNVVRSRQIRLLVTSRPHIRDLIDLFQQHPNLKIEAHEEDLRTYLYQGLEQGGIHDIADQSFVDSLVENLMEGADGMFLLPVLRLRTVLKEPTLGDMEDRIQELSQTLSEAFADTISRIQRLPGSCSRLGMGALMWLSHTTRTLTESELSDVLAIHSVRNAVDIKYRPATKTIIECCQGLATIDVEGYVRLAHYAIQEYLTEHSKDLFPRARAKIAVTCLRYLAFENFQDGPWPTKKAIKSRMEMYPFLPWAAVNWGRFVRQTETDEEVSSALFAFFSSASATAVANQVRQCSKGLNKKYWNADECRSFSALHHASRHGLKQATTRLLDSGDYSVNDVTQMGTSAVIQAAAAGHVLMTRDLLARGANPLLCNWYGDALHCAMESNNPGTVRELVGWGMHPNIVRENGRTYLSCAMANDSADAFAALVELGADIVLQSESEPDGHIFFTAVLDGCDKIINLMIKRKWADINMRDPAGLTPVHYAAAAGSRKTVMSLLDAGANIDAVDNEGRTVLYYAELRGNKAVARLLLDSGARPSPQTQT</sequence>
<dbReference type="STRING" id="27334.A0A0A2JBT9"/>
<dbReference type="SMART" id="SM00248">
    <property type="entry name" value="ANK"/>
    <property type="match status" value="6"/>
</dbReference>
<organism evidence="5 6">
    <name type="scientific">Penicillium expansum</name>
    <name type="common">Blue mold rot fungus</name>
    <dbReference type="NCBI Taxonomy" id="27334"/>
    <lineage>
        <taxon>Eukaryota</taxon>
        <taxon>Fungi</taxon>
        <taxon>Dikarya</taxon>
        <taxon>Ascomycota</taxon>
        <taxon>Pezizomycotina</taxon>
        <taxon>Eurotiomycetes</taxon>
        <taxon>Eurotiomycetidae</taxon>
        <taxon>Eurotiales</taxon>
        <taxon>Aspergillaceae</taxon>
        <taxon>Penicillium</taxon>
    </lineage>
</organism>
<dbReference type="InterPro" id="IPR036770">
    <property type="entry name" value="Ankyrin_rpt-contain_sf"/>
</dbReference>
<feature type="repeat" description="ANK" evidence="2">
    <location>
        <begin position="871"/>
        <end position="903"/>
    </location>
</feature>
<dbReference type="PANTHER" id="PTHR10039">
    <property type="entry name" value="AMELOGENIN"/>
    <property type="match status" value="1"/>
</dbReference>
<evidence type="ECO:0000313" key="6">
    <source>
        <dbReference type="Proteomes" id="UP000030143"/>
    </source>
</evidence>
<dbReference type="InterPro" id="IPR027417">
    <property type="entry name" value="P-loop_NTPase"/>
</dbReference>
<reference evidence="5 6" key="1">
    <citation type="journal article" date="2015" name="Mol. Plant Microbe Interact.">
        <title>Genome, transcriptome, and functional analyses of Penicillium expansum provide new insights into secondary metabolism and pathogenicity.</title>
        <authorList>
            <person name="Ballester A.R."/>
            <person name="Marcet-Houben M."/>
            <person name="Levin E."/>
            <person name="Sela N."/>
            <person name="Selma-Lazaro C."/>
            <person name="Carmona L."/>
            <person name="Wisniewski M."/>
            <person name="Droby S."/>
            <person name="Gonzalez-Candelas L."/>
            <person name="Gabaldon T."/>
        </authorList>
    </citation>
    <scope>NUCLEOTIDE SEQUENCE [LARGE SCALE GENOMIC DNA]</scope>
    <source>
        <strain evidence="5 6">MD-8</strain>
    </source>
</reference>
<dbReference type="PROSITE" id="PS50297">
    <property type="entry name" value="ANK_REP_REGION"/>
    <property type="match status" value="2"/>
</dbReference>
<dbReference type="EMBL" id="JQFZ01000274">
    <property type="protein sequence ID" value="KGO52093.1"/>
    <property type="molecule type" value="Genomic_DNA"/>
</dbReference>
<dbReference type="InterPro" id="IPR054471">
    <property type="entry name" value="GPIID_WHD"/>
</dbReference>
<dbReference type="AlphaFoldDB" id="A0A0A2JBT9"/>
<dbReference type="Pfam" id="PF22939">
    <property type="entry name" value="WHD_GPIID"/>
    <property type="match status" value="1"/>
</dbReference>
<evidence type="ECO:0000256" key="2">
    <source>
        <dbReference type="PROSITE-ProRule" id="PRU00023"/>
    </source>
</evidence>
<evidence type="ECO:0000259" key="4">
    <source>
        <dbReference type="Pfam" id="PF24883"/>
    </source>
</evidence>
<accession>A0A0A2JBT9</accession>
<name>A0A0A2JBT9_PENEN</name>
<dbReference type="Pfam" id="PF12796">
    <property type="entry name" value="Ank_2"/>
    <property type="match status" value="1"/>
</dbReference>
<dbReference type="Gene3D" id="3.40.50.300">
    <property type="entry name" value="P-loop containing nucleotide triphosphate hydrolases"/>
    <property type="match status" value="1"/>
</dbReference>
<protein>
    <submittedName>
        <fullName evidence="5">Uncharacterized protein</fullName>
    </submittedName>
</protein>